<dbReference type="EMBL" id="JASSZA010000005">
    <property type="protein sequence ID" value="KAK2110717.1"/>
    <property type="molecule type" value="Genomic_DNA"/>
</dbReference>
<feature type="region of interest" description="Disordered" evidence="10">
    <location>
        <begin position="130"/>
        <end position="154"/>
    </location>
</feature>
<evidence type="ECO:0000256" key="7">
    <source>
        <dbReference type="ARBA" id="ARBA00023015"/>
    </source>
</evidence>
<evidence type="ECO:0000256" key="2">
    <source>
        <dbReference type="ARBA" id="ARBA00007738"/>
    </source>
</evidence>
<comment type="caution">
    <text evidence="11">The sequence shown here is derived from an EMBL/GenBank/DDBJ whole genome shotgun (WGS) entry which is preliminary data.</text>
</comment>
<gene>
    <name evidence="11" type="primary">HDAC5_4</name>
    <name evidence="11" type="ORF">P7K49_010463</name>
</gene>
<keyword evidence="8" id="KW-0804">Transcription</keyword>
<evidence type="ECO:0000313" key="12">
    <source>
        <dbReference type="Proteomes" id="UP001266305"/>
    </source>
</evidence>
<evidence type="ECO:0000256" key="5">
    <source>
        <dbReference type="ARBA" id="ARBA00022801"/>
    </source>
</evidence>
<evidence type="ECO:0000313" key="11">
    <source>
        <dbReference type="EMBL" id="KAK2110717.1"/>
    </source>
</evidence>
<dbReference type="PANTHER" id="PTHR45364:SF12">
    <property type="entry name" value="HISTONE DEACETYLASE"/>
    <property type="match status" value="1"/>
</dbReference>
<feature type="compositionally biased region" description="Low complexity" evidence="10">
    <location>
        <begin position="141"/>
        <end position="154"/>
    </location>
</feature>
<comment type="subcellular location">
    <subcellularLocation>
        <location evidence="1">Nucleus</location>
    </subcellularLocation>
</comment>
<dbReference type="PANTHER" id="PTHR45364">
    <property type="entry name" value="HISTONE DEACETYLASE 9-RELATED"/>
    <property type="match status" value="1"/>
</dbReference>
<evidence type="ECO:0000256" key="8">
    <source>
        <dbReference type="ARBA" id="ARBA00023163"/>
    </source>
</evidence>
<evidence type="ECO:0000256" key="1">
    <source>
        <dbReference type="ARBA" id="ARBA00004123"/>
    </source>
</evidence>
<evidence type="ECO:0000256" key="10">
    <source>
        <dbReference type="SAM" id="MobiDB-lite"/>
    </source>
</evidence>
<keyword evidence="4" id="KW-0678">Repressor</keyword>
<evidence type="ECO:0000256" key="9">
    <source>
        <dbReference type="ARBA" id="ARBA00023242"/>
    </source>
</evidence>
<keyword evidence="12" id="KW-1185">Reference proteome</keyword>
<comment type="similarity">
    <text evidence="2">Belongs to the histone deacetylase family. HD type 2 subfamily.</text>
</comment>
<keyword evidence="6" id="KW-0156">Chromatin regulator</keyword>
<evidence type="ECO:0000256" key="3">
    <source>
        <dbReference type="ARBA" id="ARBA00012111"/>
    </source>
</evidence>
<evidence type="ECO:0000256" key="4">
    <source>
        <dbReference type="ARBA" id="ARBA00022491"/>
    </source>
</evidence>
<reference evidence="11 12" key="1">
    <citation type="submission" date="2023-05" db="EMBL/GenBank/DDBJ databases">
        <title>B98-5 Cell Line De Novo Hybrid Assembly: An Optical Mapping Approach.</title>
        <authorList>
            <person name="Kananen K."/>
            <person name="Auerbach J.A."/>
            <person name="Kautto E."/>
            <person name="Blachly J.S."/>
        </authorList>
    </citation>
    <scope>NUCLEOTIDE SEQUENCE [LARGE SCALE GENOMIC DNA]</scope>
    <source>
        <strain evidence="11">B95-8</strain>
        <tissue evidence="11">Cell line</tissue>
    </source>
</reference>
<evidence type="ECO:0000256" key="6">
    <source>
        <dbReference type="ARBA" id="ARBA00022853"/>
    </source>
</evidence>
<keyword evidence="9" id="KW-0539">Nucleus</keyword>
<proteinExistence type="inferred from homology"/>
<accession>A0ABQ9VMV0</accession>
<name>A0ABQ9VMV0_SAGOE</name>
<dbReference type="EC" id="3.5.1.98" evidence="3"/>
<keyword evidence="5" id="KW-0378">Hydrolase</keyword>
<dbReference type="Proteomes" id="UP001266305">
    <property type="component" value="Unassembled WGS sequence"/>
</dbReference>
<protein>
    <recommendedName>
        <fullName evidence="3">histone deacetylase</fullName>
        <ecNumber evidence="3">3.5.1.98</ecNumber>
    </recommendedName>
</protein>
<organism evidence="11 12">
    <name type="scientific">Saguinus oedipus</name>
    <name type="common">Cotton-top tamarin</name>
    <name type="synonym">Oedipomidas oedipus</name>
    <dbReference type="NCBI Taxonomy" id="9490"/>
    <lineage>
        <taxon>Eukaryota</taxon>
        <taxon>Metazoa</taxon>
        <taxon>Chordata</taxon>
        <taxon>Craniata</taxon>
        <taxon>Vertebrata</taxon>
        <taxon>Euteleostomi</taxon>
        <taxon>Mammalia</taxon>
        <taxon>Eutheria</taxon>
        <taxon>Euarchontoglires</taxon>
        <taxon>Primates</taxon>
        <taxon>Haplorrhini</taxon>
        <taxon>Platyrrhini</taxon>
        <taxon>Cebidae</taxon>
        <taxon>Callitrichinae</taxon>
        <taxon>Saguinus</taxon>
    </lineage>
</organism>
<sequence length="154" mass="16488">MLPQHRALPLDSSPNQFSLYTSPSLPNISLGLQATVTVTNSHLTASPKLSTQQEAERQALQSLRQGGMLTGKFMSTSSIPGCLLGVALEGDGSPHGHASLLQHVLLLEQARQQSTLIAGEWAGSCAREGLRSEPTARETLQPCCHSSPQQHQQQ</sequence>
<keyword evidence="7" id="KW-0805">Transcription regulation</keyword>